<evidence type="ECO:0000313" key="3">
    <source>
        <dbReference type="EMBL" id="KAG2945058.1"/>
    </source>
</evidence>
<evidence type="ECO:0000256" key="1">
    <source>
        <dbReference type="SAM" id="MobiDB-lite"/>
    </source>
</evidence>
<gene>
    <name evidence="2" type="ORF">PC113_g8528</name>
    <name evidence="3" type="ORF">PC117_g8769</name>
</gene>
<sequence>MQDRTQHTADYYQAGHNICSLYQKGPQRLTERHLTPTTGTGSSTGTTTTSSSTGTDVASSAEEDSSEEYDIAGSEDCSEEYDIAGVSLYHGRTTIN</sequence>
<evidence type="ECO:0000313" key="4">
    <source>
        <dbReference type="Proteomes" id="UP000735874"/>
    </source>
</evidence>
<accession>A0A8T0ZC76</accession>
<name>A0A8T0ZC76_9STRA</name>
<feature type="compositionally biased region" description="Acidic residues" evidence="1">
    <location>
        <begin position="61"/>
        <end position="70"/>
    </location>
</feature>
<comment type="caution">
    <text evidence="2">The sequence shown here is derived from an EMBL/GenBank/DDBJ whole genome shotgun (WGS) entry which is preliminary data.</text>
</comment>
<dbReference type="EMBL" id="RCMK01000194">
    <property type="protein sequence ID" value="KAG2945058.1"/>
    <property type="molecule type" value="Genomic_DNA"/>
</dbReference>
<dbReference type="AlphaFoldDB" id="A0A8T0ZC76"/>
<protein>
    <submittedName>
        <fullName evidence="2">Uncharacterized protein</fullName>
    </submittedName>
</protein>
<dbReference type="Proteomes" id="UP000736787">
    <property type="component" value="Unassembled WGS sequence"/>
</dbReference>
<dbReference type="Proteomes" id="UP000735874">
    <property type="component" value="Unassembled WGS sequence"/>
</dbReference>
<organism evidence="2 4">
    <name type="scientific">Phytophthora cactorum</name>
    <dbReference type="NCBI Taxonomy" id="29920"/>
    <lineage>
        <taxon>Eukaryota</taxon>
        <taxon>Sar</taxon>
        <taxon>Stramenopiles</taxon>
        <taxon>Oomycota</taxon>
        <taxon>Peronosporomycetes</taxon>
        <taxon>Peronosporales</taxon>
        <taxon>Peronosporaceae</taxon>
        <taxon>Phytophthora</taxon>
    </lineage>
</organism>
<proteinExistence type="predicted"/>
<evidence type="ECO:0000313" key="2">
    <source>
        <dbReference type="EMBL" id="KAG2859885.1"/>
    </source>
</evidence>
<reference evidence="2" key="1">
    <citation type="submission" date="2018-10" db="EMBL/GenBank/DDBJ databases">
        <title>Effector identification in a new, highly contiguous assembly of the strawberry crown rot pathogen Phytophthora cactorum.</title>
        <authorList>
            <person name="Armitage A.D."/>
            <person name="Nellist C.F."/>
            <person name="Bates H."/>
            <person name="Vickerstaff R.J."/>
            <person name="Harrison R.J."/>
        </authorList>
    </citation>
    <scope>NUCLEOTIDE SEQUENCE</scope>
    <source>
        <strain evidence="2">15-7</strain>
        <strain evidence="3">4040</strain>
    </source>
</reference>
<feature type="compositionally biased region" description="Low complexity" evidence="1">
    <location>
        <begin position="37"/>
        <end position="60"/>
    </location>
</feature>
<dbReference type="EMBL" id="RCMG01000202">
    <property type="protein sequence ID" value="KAG2859885.1"/>
    <property type="molecule type" value="Genomic_DNA"/>
</dbReference>
<feature type="region of interest" description="Disordered" evidence="1">
    <location>
        <begin position="24"/>
        <end position="70"/>
    </location>
</feature>